<organism evidence="2">
    <name type="scientific">Anopheles darlingi</name>
    <name type="common">Mosquito</name>
    <dbReference type="NCBI Taxonomy" id="43151"/>
    <lineage>
        <taxon>Eukaryota</taxon>
        <taxon>Metazoa</taxon>
        <taxon>Ecdysozoa</taxon>
        <taxon>Arthropoda</taxon>
        <taxon>Hexapoda</taxon>
        <taxon>Insecta</taxon>
        <taxon>Pterygota</taxon>
        <taxon>Neoptera</taxon>
        <taxon>Endopterygota</taxon>
        <taxon>Diptera</taxon>
        <taxon>Nematocera</taxon>
        <taxon>Culicoidea</taxon>
        <taxon>Culicidae</taxon>
        <taxon>Anophelinae</taxon>
        <taxon>Anopheles</taxon>
    </lineage>
</organism>
<protein>
    <submittedName>
        <fullName evidence="2">Putative secreted protein</fullName>
    </submittedName>
</protein>
<sequence length="108" mass="11140">MIVVVVVVVVMEPISSISATPLATAAAAAPFKRCIPPPADPLLLATARGVVGLPCALPGRFCDGLSHSSLKESLKLSLNGGGAGLMSFKLSCSPSDELLVLRLSDWLR</sequence>
<dbReference type="AlphaFoldDB" id="A0A2M4D8Y7"/>
<evidence type="ECO:0000313" key="2">
    <source>
        <dbReference type="EMBL" id="MBW73538.1"/>
    </source>
</evidence>
<name>A0A2M4D8Y7_ANODA</name>
<proteinExistence type="predicted"/>
<dbReference type="EMBL" id="GGFL01009360">
    <property type="protein sequence ID" value="MBW73538.1"/>
    <property type="molecule type" value="Transcribed_RNA"/>
</dbReference>
<feature type="chain" id="PRO_5014785790" evidence="1">
    <location>
        <begin position="20"/>
        <end position="108"/>
    </location>
</feature>
<feature type="signal peptide" evidence="1">
    <location>
        <begin position="1"/>
        <end position="19"/>
    </location>
</feature>
<keyword evidence="1" id="KW-0732">Signal</keyword>
<evidence type="ECO:0000256" key="1">
    <source>
        <dbReference type="SAM" id="SignalP"/>
    </source>
</evidence>
<accession>A0A2M4D8Y7</accession>
<reference evidence="2" key="1">
    <citation type="submission" date="2018-01" db="EMBL/GenBank/DDBJ databases">
        <title>An insight into the sialome of Amazonian anophelines.</title>
        <authorList>
            <person name="Ribeiro J.M."/>
            <person name="Scarpassa V."/>
            <person name="Calvo E."/>
        </authorList>
    </citation>
    <scope>NUCLEOTIDE SEQUENCE</scope>
</reference>